<protein>
    <submittedName>
        <fullName evidence="2">Plasmid stabilization system protein ParE</fullName>
    </submittedName>
</protein>
<name>A0A1I0MNB2_9BACT</name>
<evidence type="ECO:0000256" key="1">
    <source>
        <dbReference type="ARBA" id="ARBA00022649"/>
    </source>
</evidence>
<keyword evidence="3" id="KW-1185">Reference proteome</keyword>
<dbReference type="Pfam" id="PF05016">
    <property type="entry name" value="ParE_toxin"/>
    <property type="match status" value="1"/>
</dbReference>
<dbReference type="Gene3D" id="3.30.2310.20">
    <property type="entry name" value="RelE-like"/>
    <property type="match status" value="1"/>
</dbReference>
<sequence>MVSRIIEWSPRARNEFDKIVAYLINKWGKSSAIKFINRVEEVLAHISKSPNIYPQSGQRKHVRRCVVAKQVSLYFKVDELKIELVTFFDTRLNPSKKKL</sequence>
<dbReference type="InterPro" id="IPR007712">
    <property type="entry name" value="RelE/ParE_toxin"/>
</dbReference>
<dbReference type="STRING" id="1267423.SAMN05216290_0563"/>
<gene>
    <name evidence="2" type="ORF">SAMN05216290_0563</name>
</gene>
<proteinExistence type="predicted"/>
<dbReference type="InterPro" id="IPR035093">
    <property type="entry name" value="RelE/ParE_toxin_dom_sf"/>
</dbReference>
<dbReference type="EMBL" id="FOIR01000001">
    <property type="protein sequence ID" value="SEV90016.1"/>
    <property type="molecule type" value="Genomic_DNA"/>
</dbReference>
<evidence type="ECO:0000313" key="2">
    <source>
        <dbReference type="EMBL" id="SEV90016.1"/>
    </source>
</evidence>
<organism evidence="2 3">
    <name type="scientific">Roseivirga pacifica</name>
    <dbReference type="NCBI Taxonomy" id="1267423"/>
    <lineage>
        <taxon>Bacteria</taxon>
        <taxon>Pseudomonadati</taxon>
        <taxon>Bacteroidota</taxon>
        <taxon>Cytophagia</taxon>
        <taxon>Cytophagales</taxon>
        <taxon>Roseivirgaceae</taxon>
        <taxon>Roseivirga</taxon>
    </lineage>
</organism>
<dbReference type="Proteomes" id="UP000199437">
    <property type="component" value="Unassembled WGS sequence"/>
</dbReference>
<dbReference type="AlphaFoldDB" id="A0A1I0MNB2"/>
<reference evidence="3" key="1">
    <citation type="submission" date="2016-10" db="EMBL/GenBank/DDBJ databases">
        <authorList>
            <person name="Varghese N."/>
            <person name="Submissions S."/>
        </authorList>
    </citation>
    <scope>NUCLEOTIDE SEQUENCE [LARGE SCALE GENOMIC DNA]</scope>
    <source>
        <strain evidence="3">CGMCC 1.12402</strain>
    </source>
</reference>
<accession>A0A1I0MNB2</accession>
<keyword evidence="1" id="KW-1277">Toxin-antitoxin system</keyword>
<evidence type="ECO:0000313" key="3">
    <source>
        <dbReference type="Proteomes" id="UP000199437"/>
    </source>
</evidence>